<dbReference type="PANTHER" id="PTHR19879:SF1">
    <property type="entry name" value="CANNONBALL-RELATED"/>
    <property type="match status" value="1"/>
</dbReference>
<dbReference type="RefSeq" id="XP_015035335.2">
    <property type="nucleotide sequence ID" value="XM_015179849.2"/>
</dbReference>
<dbReference type="PRINTS" id="PR00320">
    <property type="entry name" value="GPROTEINBRPT"/>
</dbReference>
<feature type="region of interest" description="Disordered" evidence="9">
    <location>
        <begin position="1"/>
        <end position="126"/>
    </location>
</feature>
<dbReference type="PROSITE" id="PS00678">
    <property type="entry name" value="WD_REPEATS_1"/>
    <property type="match status" value="1"/>
</dbReference>
<dbReference type="GO" id="GO:0016251">
    <property type="term" value="F:RNA polymerase II general transcription initiation factor activity"/>
    <property type="evidence" value="ECO:0007669"/>
    <property type="project" value="TreeGrafter"/>
</dbReference>
<feature type="compositionally biased region" description="Basic residues" evidence="9">
    <location>
        <begin position="1"/>
        <end position="17"/>
    </location>
</feature>
<evidence type="ECO:0000256" key="8">
    <source>
        <dbReference type="PROSITE-ProRule" id="PRU00221"/>
    </source>
</evidence>
<dbReference type="PANTHER" id="PTHR19879">
    <property type="entry name" value="TRANSCRIPTION INITIATION FACTOR TFIID"/>
    <property type="match status" value="1"/>
</dbReference>
<dbReference type="GO" id="GO:0005634">
    <property type="term" value="C:nucleus"/>
    <property type="evidence" value="ECO:0007669"/>
    <property type="project" value="UniProtKB-SubCell"/>
</dbReference>
<dbReference type="ExpressionAtlas" id="A0A6I8V7G0">
    <property type="expression patterns" value="baseline"/>
</dbReference>
<feature type="compositionally biased region" description="Low complexity" evidence="9">
    <location>
        <begin position="60"/>
        <end position="70"/>
    </location>
</feature>
<keyword evidence="5" id="KW-0805">Transcription regulation</keyword>
<name>A0A6I8V7G0_DROPS</name>
<evidence type="ECO:0000256" key="5">
    <source>
        <dbReference type="ARBA" id="ARBA00023015"/>
    </source>
</evidence>
<dbReference type="FunCoup" id="A0A6I8V7G0">
    <property type="interactions" value="39"/>
</dbReference>
<evidence type="ECO:0000256" key="4">
    <source>
        <dbReference type="ARBA" id="ARBA00022737"/>
    </source>
</evidence>
<keyword evidence="3 8" id="KW-0853">WD repeat</keyword>
<feature type="repeat" description="WD" evidence="8">
    <location>
        <begin position="584"/>
        <end position="615"/>
    </location>
</feature>
<feature type="repeat" description="WD" evidence="8">
    <location>
        <begin position="710"/>
        <end position="744"/>
    </location>
</feature>
<evidence type="ECO:0000256" key="7">
    <source>
        <dbReference type="ARBA" id="ARBA00023242"/>
    </source>
</evidence>
<dbReference type="Pfam" id="PF04494">
    <property type="entry name" value="TFIID_NTD2"/>
    <property type="match status" value="1"/>
</dbReference>
<dbReference type="InterPro" id="IPR019775">
    <property type="entry name" value="WD40_repeat_CS"/>
</dbReference>
<dbReference type="InterPro" id="IPR020472">
    <property type="entry name" value="WD40_PAC1"/>
</dbReference>
<dbReference type="InterPro" id="IPR036322">
    <property type="entry name" value="WD40_repeat_dom_sf"/>
</dbReference>
<feature type="compositionally biased region" description="Basic and acidic residues" evidence="9">
    <location>
        <begin position="91"/>
        <end position="101"/>
    </location>
</feature>
<dbReference type="InterPro" id="IPR007582">
    <property type="entry name" value="TFIID_NTD2"/>
</dbReference>
<feature type="repeat" description="WD" evidence="8">
    <location>
        <begin position="626"/>
        <end position="667"/>
    </location>
</feature>
<sequence length="803" mass="90836">MSKETKKRHKSTAKKKVREAPEVDFEIECNNMETDQNIGKFNAEVGARESDFSSDEDSTSLESSSDGNSEMQEEPQEWSDLTFPNLRNSSPKRDKASREGQSKGIADLIGESSSIDVDEHSGPMPSMPLFEDANKDTFQFKYPTYQDIFITSTQSNSSEAAKEPSTDYDEDLNCFSDDTHSWESDFSDVEDKEESLYPICRKGKESWLHLPVHTVEVPFGYTSSKNGGIRSTPSGRETVGRQATEFYDDSATEHCQEPAGKPVFKVIKQNEVFEQYEQAFHAVLSMVEAVCDRFRYDISQLLYPLLVLAYLQMVASDNVDGAATLVKNCGKYLDDSYRPRLATLKKILRPAEVPSRARVLLNGHYKVDILMTRDAYTQCLIHLARIPFWQQDKIMGHIRLRIYDDEELPKQRYLLGHPKLETMLWTLPETHGEPSKHSRRRHNANMQQLYTPPPCLDDEIKRRTEDEQRKELSREHLPSVYLYTAMTGQEKVLCATFSEEFNMVALGTSVSVVHVFSVDSSKPLVDMTLEKGESDRRVKRTLYGHQGAVYGCSFSPDDRYIVSCSRDTNVRLWCLRSWSCMVIYTGHLAPVYCVVYAPLGFYFATASEDGTARIWAQSKKQAARLLSGHLASVEVCLFHPNRYYLASGSSDCTVRVWHVVKGRQVRVLSGHKARVTSLAFSTCGSYLASGGDDHLVIVWDLPAERMIRYLSHHTATIYSCAFDMDNNILVVAGGDARLSVWDFDRLVQQSGSRKSSSSKLASKELLLKSYDSYEGPIYKVSFSSGNLILAVRVEPPRTPKKTT</sequence>
<evidence type="ECO:0000256" key="6">
    <source>
        <dbReference type="ARBA" id="ARBA00023163"/>
    </source>
</evidence>
<dbReference type="Pfam" id="PF00400">
    <property type="entry name" value="WD40"/>
    <property type="match status" value="5"/>
</dbReference>
<evidence type="ECO:0000259" key="10">
    <source>
        <dbReference type="Pfam" id="PF04494"/>
    </source>
</evidence>
<keyword evidence="4" id="KW-0677">Repeat</keyword>
<evidence type="ECO:0000256" key="3">
    <source>
        <dbReference type="ARBA" id="ARBA00022574"/>
    </source>
</evidence>
<dbReference type="Gene3D" id="1.25.40.500">
    <property type="entry name" value="TFIID subunit TAF5, NTD2 domain"/>
    <property type="match status" value="1"/>
</dbReference>
<feature type="domain" description="TFIID subunit TAF5 NTD2" evidence="10">
    <location>
        <begin position="273"/>
        <end position="385"/>
    </location>
</feature>
<evidence type="ECO:0000313" key="12">
    <source>
        <dbReference type="RefSeq" id="XP_015035335.2"/>
    </source>
</evidence>
<dbReference type="InParanoid" id="A0A6I8V7G0"/>
<feature type="repeat" description="WD" evidence="8">
    <location>
        <begin position="542"/>
        <end position="573"/>
    </location>
</feature>
<comment type="subcellular location">
    <subcellularLocation>
        <location evidence="1">Nucleus</location>
    </subcellularLocation>
</comment>
<dbReference type="CDD" id="cd08044">
    <property type="entry name" value="TAF5_NTD2"/>
    <property type="match status" value="1"/>
</dbReference>
<keyword evidence="11" id="KW-1185">Reference proteome</keyword>
<dbReference type="InterPro" id="IPR001680">
    <property type="entry name" value="WD40_rpt"/>
</dbReference>
<dbReference type="SUPFAM" id="SSF50978">
    <property type="entry name" value="WD40 repeat-like"/>
    <property type="match status" value="1"/>
</dbReference>
<accession>A0A6I8V7G0</accession>
<organism evidence="11 12">
    <name type="scientific">Drosophila pseudoobscura pseudoobscura</name>
    <name type="common">Fruit fly</name>
    <dbReference type="NCBI Taxonomy" id="46245"/>
    <lineage>
        <taxon>Eukaryota</taxon>
        <taxon>Metazoa</taxon>
        <taxon>Ecdysozoa</taxon>
        <taxon>Arthropoda</taxon>
        <taxon>Hexapoda</taxon>
        <taxon>Insecta</taxon>
        <taxon>Pterygota</taxon>
        <taxon>Neoptera</taxon>
        <taxon>Endopterygota</taxon>
        <taxon>Diptera</taxon>
        <taxon>Brachycera</taxon>
        <taxon>Muscomorpha</taxon>
        <taxon>Ephydroidea</taxon>
        <taxon>Drosophilidae</taxon>
        <taxon>Drosophila</taxon>
        <taxon>Sophophora</taxon>
    </lineage>
</organism>
<dbReference type="SMART" id="SM00320">
    <property type="entry name" value="WD40"/>
    <property type="match status" value="5"/>
</dbReference>
<keyword evidence="6" id="KW-0804">Transcription</keyword>
<evidence type="ECO:0000256" key="2">
    <source>
        <dbReference type="ARBA" id="ARBA00009435"/>
    </source>
</evidence>
<gene>
    <name evidence="12" type="primary">can</name>
</gene>
<evidence type="ECO:0000313" key="11">
    <source>
        <dbReference type="Proteomes" id="UP000001819"/>
    </source>
</evidence>
<comment type="similarity">
    <text evidence="2">Belongs to the WD repeat TAF5 family.</text>
</comment>
<evidence type="ECO:0000256" key="1">
    <source>
        <dbReference type="ARBA" id="ARBA00004123"/>
    </source>
</evidence>
<dbReference type="Gene3D" id="2.130.10.10">
    <property type="entry name" value="YVTN repeat-like/Quinoprotein amine dehydrogenase"/>
    <property type="match status" value="2"/>
</dbReference>
<protein>
    <submittedName>
        <fullName evidence="12">Transcription initiation factor TFIID subunit 5 isoform X1</fullName>
    </submittedName>
</protein>
<evidence type="ECO:0000256" key="9">
    <source>
        <dbReference type="SAM" id="MobiDB-lite"/>
    </source>
</evidence>
<proteinExistence type="inferred from homology"/>
<reference evidence="12" key="1">
    <citation type="submission" date="2025-08" db="UniProtKB">
        <authorList>
            <consortium name="RefSeq"/>
        </authorList>
    </citation>
    <scope>IDENTIFICATION</scope>
    <source>
        <strain evidence="12">MV-25-SWS-2005</strain>
        <tissue evidence="12">Whole body</tissue>
    </source>
</reference>
<keyword evidence="7" id="KW-0539">Nucleus</keyword>
<dbReference type="SUPFAM" id="SSF160897">
    <property type="entry name" value="Taf5 N-terminal domain-like"/>
    <property type="match status" value="1"/>
</dbReference>
<dbReference type="InterPro" id="IPR015943">
    <property type="entry name" value="WD40/YVTN_repeat-like_dom_sf"/>
</dbReference>
<dbReference type="Proteomes" id="UP000001819">
    <property type="component" value="Chromosome 4"/>
</dbReference>
<feature type="repeat" description="WD" evidence="8">
    <location>
        <begin position="668"/>
        <end position="709"/>
    </location>
</feature>
<dbReference type="AlphaFoldDB" id="A0A6I8V7G0"/>
<dbReference type="PROSITE" id="PS50082">
    <property type="entry name" value="WD_REPEATS_2"/>
    <property type="match status" value="5"/>
</dbReference>
<dbReference type="InterPro" id="IPR037264">
    <property type="entry name" value="TFIID_NTD2_sf"/>
</dbReference>
<dbReference type="CDD" id="cd00200">
    <property type="entry name" value="WD40"/>
    <property type="match status" value="1"/>
</dbReference>
<dbReference type="PROSITE" id="PS50294">
    <property type="entry name" value="WD_REPEATS_REGION"/>
    <property type="match status" value="5"/>
</dbReference>